<keyword evidence="4" id="KW-1185">Reference proteome</keyword>
<evidence type="ECO:0000313" key="3">
    <source>
        <dbReference type="EMBL" id="MBB3074092.1"/>
    </source>
</evidence>
<dbReference type="InterPro" id="IPR036291">
    <property type="entry name" value="NAD(P)-bd_dom_sf"/>
</dbReference>
<evidence type="ECO:0000256" key="2">
    <source>
        <dbReference type="RuleBase" id="RU000363"/>
    </source>
</evidence>
<dbReference type="InterPro" id="IPR002347">
    <property type="entry name" value="SDR_fam"/>
</dbReference>
<evidence type="ECO:0000256" key="1">
    <source>
        <dbReference type="ARBA" id="ARBA00006484"/>
    </source>
</evidence>
<comment type="similarity">
    <text evidence="1 2">Belongs to the short-chain dehydrogenases/reductases (SDR) family.</text>
</comment>
<sequence length="219" mass="22697">MEQRTALVTGANRGLGAAIADGLAGQGIRVWRGVREGGGTARDVRLDVRDEDSVTAAVRRILDEDGRVDILVNNAGITDGKQAPATADLAVAARVWDTNVLGAWRCAQAVVPGMVSAGYGRIVNIGSTLGSLALMDRPTEPGYRVSKAALNALTRLLAAELAGTGVLVNAASPGWVRTDMSPSATRGPAEGADTPVWLATLPDGGPTGGFFRDREPLAW</sequence>
<dbReference type="Proteomes" id="UP000572907">
    <property type="component" value="Unassembled WGS sequence"/>
</dbReference>
<dbReference type="SUPFAM" id="SSF51735">
    <property type="entry name" value="NAD(P)-binding Rossmann-fold domains"/>
    <property type="match status" value="1"/>
</dbReference>
<dbReference type="PRINTS" id="PR00081">
    <property type="entry name" value="GDHRDH"/>
</dbReference>
<reference evidence="3 4" key="1">
    <citation type="submission" date="2020-08" db="EMBL/GenBank/DDBJ databases">
        <title>Genomic Encyclopedia of Type Strains, Phase III (KMG-III): the genomes of soil and plant-associated and newly described type strains.</title>
        <authorList>
            <person name="Whitman W."/>
        </authorList>
    </citation>
    <scope>NUCLEOTIDE SEQUENCE [LARGE SCALE GENOMIC DNA]</scope>
    <source>
        <strain evidence="3 4">CECT 3237</strain>
    </source>
</reference>
<evidence type="ECO:0000313" key="4">
    <source>
        <dbReference type="Proteomes" id="UP000572907"/>
    </source>
</evidence>
<dbReference type="PANTHER" id="PTHR42760:SF135">
    <property type="entry name" value="BLL7886 PROTEIN"/>
    <property type="match status" value="1"/>
</dbReference>
<dbReference type="PANTHER" id="PTHR42760">
    <property type="entry name" value="SHORT-CHAIN DEHYDROGENASES/REDUCTASES FAMILY MEMBER"/>
    <property type="match status" value="1"/>
</dbReference>
<dbReference type="RefSeq" id="WP_184587355.1">
    <property type="nucleotide sequence ID" value="NZ_BMUP01000001.1"/>
</dbReference>
<protein>
    <submittedName>
        <fullName evidence="3">NAD(P)-dependent dehydrogenase (Short-subunit alcohol dehydrogenase family)</fullName>
    </submittedName>
</protein>
<proteinExistence type="inferred from homology"/>
<dbReference type="EMBL" id="JACHXE010000001">
    <property type="protein sequence ID" value="MBB3074092.1"/>
    <property type="molecule type" value="Genomic_DNA"/>
</dbReference>
<dbReference type="PRINTS" id="PR00080">
    <property type="entry name" value="SDRFAMILY"/>
</dbReference>
<dbReference type="GO" id="GO:0016616">
    <property type="term" value="F:oxidoreductase activity, acting on the CH-OH group of donors, NAD or NADP as acceptor"/>
    <property type="evidence" value="ECO:0007669"/>
    <property type="project" value="TreeGrafter"/>
</dbReference>
<dbReference type="GO" id="GO:0030497">
    <property type="term" value="P:fatty acid elongation"/>
    <property type="evidence" value="ECO:0007669"/>
    <property type="project" value="TreeGrafter"/>
</dbReference>
<organism evidence="3 4">
    <name type="scientific">Streptomyces violarus</name>
    <dbReference type="NCBI Taxonomy" id="67380"/>
    <lineage>
        <taxon>Bacteria</taxon>
        <taxon>Bacillati</taxon>
        <taxon>Actinomycetota</taxon>
        <taxon>Actinomycetes</taxon>
        <taxon>Kitasatosporales</taxon>
        <taxon>Streptomycetaceae</taxon>
        <taxon>Streptomyces</taxon>
    </lineage>
</organism>
<dbReference type="AlphaFoldDB" id="A0A7W4ZKC8"/>
<comment type="caution">
    <text evidence="3">The sequence shown here is derived from an EMBL/GenBank/DDBJ whole genome shotgun (WGS) entry which is preliminary data.</text>
</comment>
<dbReference type="Gene3D" id="3.40.50.720">
    <property type="entry name" value="NAD(P)-binding Rossmann-like Domain"/>
    <property type="match status" value="1"/>
</dbReference>
<gene>
    <name evidence="3" type="ORF">FHS41_000561</name>
</gene>
<name>A0A7W4ZKC8_9ACTN</name>
<accession>A0A7W4ZKC8</accession>
<dbReference type="Pfam" id="PF00106">
    <property type="entry name" value="adh_short"/>
    <property type="match status" value="1"/>
</dbReference>